<dbReference type="OrthoDB" id="9759894at2"/>
<evidence type="ECO:0000313" key="5">
    <source>
        <dbReference type="Proteomes" id="UP000198703"/>
    </source>
</evidence>
<evidence type="ECO:0000256" key="2">
    <source>
        <dbReference type="SAM" id="Phobius"/>
    </source>
</evidence>
<name>A0A1H3W5S2_9RHOB</name>
<keyword evidence="1" id="KW-0997">Cell inner membrane</keyword>
<feature type="transmembrane region" description="Helical" evidence="2">
    <location>
        <begin position="572"/>
        <end position="593"/>
    </location>
</feature>
<dbReference type="GO" id="GO:0022857">
    <property type="term" value="F:transmembrane transporter activity"/>
    <property type="evidence" value="ECO:0007669"/>
    <property type="project" value="UniProtKB-UniRule"/>
</dbReference>
<comment type="subcellular location">
    <subcellularLocation>
        <location evidence="1">Cell inner membrane</location>
        <topology evidence="1">Multi-pass membrane protein</topology>
    </subcellularLocation>
</comment>
<keyword evidence="2" id="KW-0472">Membrane</keyword>
<dbReference type="Proteomes" id="UP000198703">
    <property type="component" value="Unassembled WGS sequence"/>
</dbReference>
<feature type="transmembrane region" description="Helical" evidence="2">
    <location>
        <begin position="153"/>
        <end position="174"/>
    </location>
</feature>
<feature type="transmembrane region" description="Helical" evidence="2">
    <location>
        <begin position="213"/>
        <end position="231"/>
    </location>
</feature>
<feature type="transmembrane region" description="Helical" evidence="2">
    <location>
        <begin position="504"/>
        <end position="529"/>
    </location>
</feature>
<feature type="transmembrane region" description="Helical" evidence="2">
    <location>
        <begin position="76"/>
        <end position="97"/>
    </location>
</feature>
<feature type="transmembrane region" description="Helical" evidence="2">
    <location>
        <begin position="635"/>
        <end position="656"/>
    </location>
</feature>
<dbReference type="GO" id="GO:0005886">
    <property type="term" value="C:plasma membrane"/>
    <property type="evidence" value="ECO:0007669"/>
    <property type="project" value="UniProtKB-SubCell"/>
</dbReference>
<reference evidence="4 5" key="1">
    <citation type="submission" date="2016-10" db="EMBL/GenBank/DDBJ databases">
        <authorList>
            <person name="de Groot N.N."/>
        </authorList>
    </citation>
    <scope>NUCLEOTIDE SEQUENCE [LARGE SCALE GENOMIC DNA]</scope>
    <source>
        <strain evidence="4 5">DSM 15345</strain>
    </source>
</reference>
<sequence>MANEKDVIEFDASIADEEPVEANRRLFDGASLRLVAGLAMVYALFHMAALNGVSISNLTGGAVVVPFLPSFPMETWNFRIVHVAGALALGFILFAGAGFAEGRGQRTPLLGRLSMALMVPAAFSLAVAVWFAIQISNGLMWNGIDAAIRFNETWLFGAPLLAATVGGVVLSWFHREERGGFAAPDLLLTLCAATVAVYLITIFGTLMRNSTGTPFAPIGISLAALAGTLLIMELTRRVAGLALVIISAVFLVYVFVGHLLPGFLTSPRIAWERFFSQVYTDVGILGPTTAVSSTYIILFIIFAAFLQASKVGEYFVNFAFALAGKARGGPAKVAIFASGLMGMINGTSAGNVVATGSLTIPLMKQIGYRKQTAAAIEAAASTGGQIMPPIMGAGAFIMAEITGIPYTDIAIAALIPAALYFASVYFMVDFEARKLGMRGMRDDELPKLKEMMKRVFLFIPIVILIVALFLGYSVIRAGTLATVAAAVVSWLTPHRMGLRSTMKAFELAGVMSIQIIAVCACAGVIVGVISLTGVGARFSNLLLGLAESSQLLALFFAMCIAILLGMGMPTTAAYAVAASVVAPGLIDLGIPTLTAHFFVFYYAVISAITPPVALAAYAGAAIAGSEPMRTSVESFRVGLSAFIVPFMFFSAPGLLMEGAWHVIALNCVTAMLGVYMLSGAATGWFFGALALPIRAALLVAALLMISGGLVTDLGGLALGVAVWAYQTRLASRTV</sequence>
<keyword evidence="2" id="KW-1133">Transmembrane helix</keyword>
<evidence type="ECO:0000313" key="4">
    <source>
        <dbReference type="EMBL" id="SDZ82469.1"/>
    </source>
</evidence>
<feature type="transmembrane region" description="Helical" evidence="2">
    <location>
        <begin position="34"/>
        <end position="56"/>
    </location>
</feature>
<feature type="transmembrane region" description="Helical" evidence="2">
    <location>
        <begin position="284"/>
        <end position="306"/>
    </location>
</feature>
<keyword evidence="5" id="KW-1185">Reference proteome</keyword>
<feature type="transmembrane region" description="Helical" evidence="2">
    <location>
        <begin position="409"/>
        <end position="430"/>
    </location>
</feature>
<dbReference type="PANTHER" id="PTHR43849">
    <property type="entry name" value="BLL3936 PROTEIN"/>
    <property type="match status" value="1"/>
</dbReference>
<proteinExistence type="predicted"/>
<keyword evidence="1" id="KW-0813">Transport</keyword>
<dbReference type="NCBIfam" id="TIGR02123">
    <property type="entry name" value="TRAP_fused"/>
    <property type="match status" value="1"/>
</dbReference>
<feature type="domain" description="TRAP C4-dicarboxylate transport system permease DctM subunit" evidence="3">
    <location>
        <begin position="228"/>
        <end position="655"/>
    </location>
</feature>
<keyword evidence="2" id="KW-0812">Transmembrane</keyword>
<gene>
    <name evidence="4" type="ORF">SAMN05444370_101535</name>
</gene>
<feature type="transmembrane region" description="Helical" evidence="2">
    <location>
        <begin position="109"/>
        <end position="133"/>
    </location>
</feature>
<feature type="transmembrane region" description="Helical" evidence="2">
    <location>
        <begin position="451"/>
        <end position="469"/>
    </location>
</feature>
<dbReference type="InterPro" id="IPR010656">
    <property type="entry name" value="DctM"/>
</dbReference>
<keyword evidence="1" id="KW-1003">Cell membrane</keyword>
<dbReference type="PANTHER" id="PTHR43849:SF2">
    <property type="entry name" value="BLL3936 PROTEIN"/>
    <property type="match status" value="1"/>
</dbReference>
<accession>A0A1H3W5S2</accession>
<dbReference type="RefSeq" id="WP_093248070.1">
    <property type="nucleotide sequence ID" value="NZ_FNQM01000001.1"/>
</dbReference>
<feature type="transmembrane region" description="Helical" evidence="2">
    <location>
        <begin position="662"/>
        <end position="686"/>
    </location>
</feature>
<dbReference type="Pfam" id="PF06808">
    <property type="entry name" value="DctM"/>
    <property type="match status" value="1"/>
</dbReference>
<dbReference type="AlphaFoldDB" id="A0A1H3W5S2"/>
<feature type="transmembrane region" description="Helical" evidence="2">
    <location>
        <begin position="541"/>
        <end position="565"/>
    </location>
</feature>
<dbReference type="EMBL" id="FNQM01000001">
    <property type="protein sequence ID" value="SDZ82469.1"/>
    <property type="molecule type" value="Genomic_DNA"/>
</dbReference>
<dbReference type="STRING" id="89524.SAMN05444370_101535"/>
<feature type="transmembrane region" description="Helical" evidence="2">
    <location>
        <begin position="238"/>
        <end position="264"/>
    </location>
</feature>
<evidence type="ECO:0000256" key="1">
    <source>
        <dbReference type="RuleBase" id="RU369079"/>
    </source>
</evidence>
<evidence type="ECO:0000259" key="3">
    <source>
        <dbReference type="Pfam" id="PF06808"/>
    </source>
</evidence>
<feature type="transmembrane region" description="Helical" evidence="2">
    <location>
        <begin position="186"/>
        <end position="207"/>
    </location>
</feature>
<dbReference type="InterPro" id="IPR011853">
    <property type="entry name" value="TRAP_DctM-Dct_fused"/>
</dbReference>
<feature type="transmembrane region" description="Helical" evidence="2">
    <location>
        <begin position="599"/>
        <end position="623"/>
    </location>
</feature>
<organism evidence="4 5">
    <name type="scientific">Rubrimonas cliftonensis</name>
    <dbReference type="NCBI Taxonomy" id="89524"/>
    <lineage>
        <taxon>Bacteria</taxon>
        <taxon>Pseudomonadati</taxon>
        <taxon>Pseudomonadota</taxon>
        <taxon>Alphaproteobacteria</taxon>
        <taxon>Rhodobacterales</taxon>
        <taxon>Paracoccaceae</taxon>
        <taxon>Rubrimonas</taxon>
    </lineage>
</organism>
<feature type="transmembrane region" description="Helical" evidence="2">
    <location>
        <begin position="698"/>
        <end position="725"/>
    </location>
</feature>
<protein>
    <submittedName>
        <fullName evidence="4">TRAP transporter, 4TM/12TM fusion protein</fullName>
    </submittedName>
</protein>
<comment type="function">
    <text evidence="1">Part of the tripartite ATP-independent periplasmic (TRAP) transport system.</text>
</comment>